<evidence type="ECO:0000313" key="2">
    <source>
        <dbReference type="Proteomes" id="UP001079535"/>
    </source>
</evidence>
<dbReference type="Proteomes" id="UP001079535">
    <property type="component" value="Unassembled WGS sequence"/>
</dbReference>
<comment type="caution">
    <text evidence="1">The sequence shown here is derived from an EMBL/GenBank/DDBJ whole genome shotgun (WGS) entry which is preliminary data.</text>
</comment>
<dbReference type="RefSeq" id="WP_268803369.1">
    <property type="nucleotide sequence ID" value="NZ_JAPRAY010000003.1"/>
</dbReference>
<dbReference type="EMBL" id="JAPRAY010000003">
    <property type="protein sequence ID" value="MCZ0666566.1"/>
    <property type="molecule type" value="Genomic_DNA"/>
</dbReference>
<protein>
    <submittedName>
        <fullName evidence="1">Uncharacterized protein</fullName>
    </submittedName>
</protein>
<sequence length="54" mass="6498">MGLNIIENSDVMQFIESVEDERMKELLNRMHCEYYRYVRIGTPEQCENIKICVI</sequence>
<reference evidence="1" key="1">
    <citation type="submission" date="2022-11" db="EMBL/GenBank/DDBJ databases">
        <title>Temperate bacteriophages infecting mucin-degrading bacterium Ruminococcus gnavus from the human gut.</title>
        <authorList>
            <person name="Buttimer C."/>
        </authorList>
    </citation>
    <scope>NUCLEOTIDE SEQUENCE</scope>
    <source>
        <strain evidence="1">CCUG 49994</strain>
    </source>
</reference>
<name>A0A9Q4EX23_MEDGN</name>
<evidence type="ECO:0000313" key="1">
    <source>
        <dbReference type="EMBL" id="MCZ0666566.1"/>
    </source>
</evidence>
<organism evidence="1 2">
    <name type="scientific">Mediterraneibacter gnavus</name>
    <name type="common">Ruminococcus gnavus</name>
    <dbReference type="NCBI Taxonomy" id="33038"/>
    <lineage>
        <taxon>Bacteria</taxon>
        <taxon>Bacillati</taxon>
        <taxon>Bacillota</taxon>
        <taxon>Clostridia</taxon>
        <taxon>Lachnospirales</taxon>
        <taxon>Lachnospiraceae</taxon>
        <taxon>Mediterraneibacter</taxon>
    </lineage>
</organism>
<accession>A0A9Q4EX23</accession>
<proteinExistence type="predicted"/>
<dbReference type="AlphaFoldDB" id="A0A9Q4EX23"/>
<gene>
    <name evidence="1" type="ORF">OZZ17_03320</name>
</gene>